<name>A0A7S4ABW9_9STRA</name>
<feature type="chain" id="PRO_5031147387" evidence="1">
    <location>
        <begin position="18"/>
        <end position="261"/>
    </location>
</feature>
<proteinExistence type="predicted"/>
<evidence type="ECO:0000313" key="2">
    <source>
        <dbReference type="EMBL" id="CAE0710564.1"/>
    </source>
</evidence>
<gene>
    <name evidence="2" type="ORF">PAUS00366_LOCUS3291</name>
</gene>
<evidence type="ECO:0000256" key="1">
    <source>
        <dbReference type="SAM" id="SignalP"/>
    </source>
</evidence>
<sequence length="261" mass="27909">MKFSVAALFLLAGYATAGRPELSLTVKDGGHGSVKSALSPTVSFEGESNGMEYGTSVDLSSDDGIPKSFWGQKRSSVKGWNIKTRAEVSQGKYFEGEDLGVYVTVDGNDEDEETFVWASGFVKKGDAQVLKVGAKRVIETDAGKFMVAPRYAFDTSTPTVCLGFKKDDTKAYLTLAEAEKTLLVKQQINEDNSASIKGGCSGFIAATLTNESDLGSTTVTLTEDDIDVEIQKDGWVAGIKSSKSLDSEPAIRFSKSLTFGV</sequence>
<protein>
    <submittedName>
        <fullName evidence="2">Uncharacterized protein</fullName>
    </submittedName>
</protein>
<dbReference type="AlphaFoldDB" id="A0A7S4ABW9"/>
<dbReference type="EMBL" id="HBIX01004188">
    <property type="protein sequence ID" value="CAE0710564.1"/>
    <property type="molecule type" value="Transcribed_RNA"/>
</dbReference>
<organism evidence="2">
    <name type="scientific">Pseudo-nitzschia australis</name>
    <dbReference type="NCBI Taxonomy" id="44445"/>
    <lineage>
        <taxon>Eukaryota</taxon>
        <taxon>Sar</taxon>
        <taxon>Stramenopiles</taxon>
        <taxon>Ochrophyta</taxon>
        <taxon>Bacillariophyta</taxon>
        <taxon>Bacillariophyceae</taxon>
        <taxon>Bacillariophycidae</taxon>
        <taxon>Bacillariales</taxon>
        <taxon>Bacillariaceae</taxon>
        <taxon>Pseudo-nitzschia</taxon>
    </lineage>
</organism>
<feature type="signal peptide" evidence="1">
    <location>
        <begin position="1"/>
        <end position="17"/>
    </location>
</feature>
<accession>A0A7S4ABW9</accession>
<reference evidence="2" key="1">
    <citation type="submission" date="2021-01" db="EMBL/GenBank/DDBJ databases">
        <authorList>
            <person name="Corre E."/>
            <person name="Pelletier E."/>
            <person name="Niang G."/>
            <person name="Scheremetjew M."/>
            <person name="Finn R."/>
            <person name="Kale V."/>
            <person name="Holt S."/>
            <person name="Cochrane G."/>
            <person name="Meng A."/>
            <person name="Brown T."/>
            <person name="Cohen L."/>
        </authorList>
    </citation>
    <scope>NUCLEOTIDE SEQUENCE</scope>
    <source>
        <strain evidence="2">10249 10 AB</strain>
    </source>
</reference>
<keyword evidence="1" id="KW-0732">Signal</keyword>